<evidence type="ECO:0000313" key="2">
    <source>
        <dbReference type="Ensembl" id="ENSMPUP00000012355.1"/>
    </source>
</evidence>
<reference evidence="2" key="1">
    <citation type="submission" date="2024-06" db="UniProtKB">
        <authorList>
            <consortium name="Ensembl"/>
        </authorList>
    </citation>
    <scope>IDENTIFICATION</scope>
</reference>
<dbReference type="AlphaFoldDB" id="M3YLZ8"/>
<proteinExistence type="predicted"/>
<dbReference type="InParanoid" id="M3YLZ8"/>
<dbReference type="EMBL" id="AEYP01025164">
    <property type="status" value="NOT_ANNOTATED_CDS"/>
    <property type="molecule type" value="Genomic_DNA"/>
</dbReference>
<protein>
    <submittedName>
        <fullName evidence="2">Uncharacterized protein</fullName>
    </submittedName>
</protein>
<feature type="compositionally biased region" description="Polar residues" evidence="1">
    <location>
        <begin position="110"/>
        <end position="122"/>
    </location>
</feature>
<dbReference type="Ensembl" id="ENSMPUT00000012556.1">
    <property type="protein sequence ID" value="ENSMPUP00000012355.1"/>
    <property type="gene ID" value="ENSMPUG00000012449.1"/>
</dbReference>
<feature type="compositionally biased region" description="Basic residues" evidence="1">
    <location>
        <begin position="80"/>
        <end position="89"/>
    </location>
</feature>
<organism evidence="2">
    <name type="scientific">Mustela putorius furo</name>
    <name type="common">European domestic ferret</name>
    <name type="synonym">Mustela furo</name>
    <dbReference type="NCBI Taxonomy" id="9669"/>
    <lineage>
        <taxon>Eukaryota</taxon>
        <taxon>Metazoa</taxon>
        <taxon>Chordata</taxon>
        <taxon>Craniata</taxon>
        <taxon>Vertebrata</taxon>
        <taxon>Euteleostomi</taxon>
        <taxon>Mammalia</taxon>
        <taxon>Eutheria</taxon>
        <taxon>Laurasiatheria</taxon>
        <taxon>Carnivora</taxon>
        <taxon>Caniformia</taxon>
        <taxon>Musteloidea</taxon>
        <taxon>Mustelidae</taxon>
        <taxon>Mustelinae</taxon>
        <taxon>Mustela</taxon>
    </lineage>
</organism>
<sequence length="250" mass="27039">MLRHVAPSLMFSERASGQHEAAGSTDGPRETRFSSLTSRSPSEGRMCRPQTRWPGPGRAEGWGQDQGSPGGGEEGSCRGFRARAGRMRTRALGVDGERQGRAARQKPAAGQSTDPRRQTSTPRLRERPEHRPQAADVYTPPQREARAPTPGGRRLHPASERGFGLPWLRHAFCPGQRDGAPQGLRDSSREPSSSFGLRPARGPRASPSTLSRAAGQRGLGERPGTAECRTLWETRLGDGVQGLVENGLEP</sequence>
<dbReference type="HOGENOM" id="CLU_1111097_0_0_1"/>
<accession>M3YLZ8</accession>
<dbReference type="EMBL" id="AEYP01025163">
    <property type="status" value="NOT_ANNOTATED_CDS"/>
    <property type="molecule type" value="Genomic_DNA"/>
</dbReference>
<name>M3YLZ8_MUSPF</name>
<feature type="region of interest" description="Disordered" evidence="1">
    <location>
        <begin position="1"/>
        <end position="226"/>
    </location>
</feature>
<feature type="compositionally biased region" description="Basic and acidic residues" evidence="1">
    <location>
        <begin position="123"/>
        <end position="133"/>
    </location>
</feature>
<evidence type="ECO:0000256" key="1">
    <source>
        <dbReference type="SAM" id="MobiDB-lite"/>
    </source>
</evidence>